<dbReference type="GO" id="GO:0120147">
    <property type="term" value="F:formylglycine-generating oxidase activity"/>
    <property type="evidence" value="ECO:0007669"/>
    <property type="project" value="TreeGrafter"/>
</dbReference>
<protein>
    <submittedName>
        <fullName evidence="2">SUMF1/EgtB/PvdO family nonheme iron enzyme</fullName>
    </submittedName>
</protein>
<dbReference type="PANTHER" id="PTHR23150">
    <property type="entry name" value="SULFATASE MODIFYING FACTOR 1, 2"/>
    <property type="match status" value="1"/>
</dbReference>
<dbReference type="AlphaFoldDB" id="A0A928ZV88"/>
<dbReference type="Gene3D" id="3.90.1580.10">
    <property type="entry name" value="paralog of FGE (formylglycine-generating enzyme)"/>
    <property type="match status" value="1"/>
</dbReference>
<dbReference type="EMBL" id="JADEXP010000140">
    <property type="protein sequence ID" value="MBE9068089.1"/>
    <property type="molecule type" value="Genomic_DNA"/>
</dbReference>
<name>A0A928ZV88_LEPEC</name>
<dbReference type="InterPro" id="IPR016187">
    <property type="entry name" value="CTDL_fold"/>
</dbReference>
<organism evidence="2 3">
    <name type="scientific">Leptolyngbya cf. ectocarpi LEGE 11479</name>
    <dbReference type="NCBI Taxonomy" id="1828722"/>
    <lineage>
        <taxon>Bacteria</taxon>
        <taxon>Bacillati</taxon>
        <taxon>Cyanobacteriota</taxon>
        <taxon>Cyanophyceae</taxon>
        <taxon>Leptolyngbyales</taxon>
        <taxon>Leptolyngbyaceae</taxon>
        <taxon>Leptolyngbya group</taxon>
        <taxon>Leptolyngbya</taxon>
    </lineage>
</organism>
<sequence length="314" mass="34694">MAKPPRQCLSLLSLLLVGCQERVAEYDGPAAEAEITQAACEAHAGFAYVEGGDFIAGSDRTERDYAYRISAEGFADDPADVAAAEAGYRKRGWFDREPSQQTVDLSAFCMGKNLVTNADYRAFIQATGHRPPGISAAEYQEQGFLVHDYSEVEPYLWQGDQYPAGQGQHPVVLVSFEDVLAYAEWRAGQDGVSYRLPTALEWEKAARGTDGRYFPWGSEWRDDGTNWAKNGPVGTSEIGAYPLSQSPYGVEDMAGNVFEYTNTLVEKSSIEAEVLLKGCGWDDYPGFCRAAYEHDRPVDSRHILFGFRLVMEGS</sequence>
<dbReference type="InterPro" id="IPR005532">
    <property type="entry name" value="SUMF_dom"/>
</dbReference>
<dbReference type="InterPro" id="IPR042095">
    <property type="entry name" value="SUMF_sf"/>
</dbReference>
<feature type="domain" description="Sulfatase-modifying factor enzyme-like" evidence="1">
    <location>
        <begin position="85"/>
        <end position="310"/>
    </location>
</feature>
<reference evidence="2" key="1">
    <citation type="submission" date="2020-10" db="EMBL/GenBank/DDBJ databases">
        <authorList>
            <person name="Castelo-Branco R."/>
            <person name="Eusebio N."/>
            <person name="Adriana R."/>
            <person name="Vieira A."/>
            <person name="Brugerolle De Fraissinette N."/>
            <person name="Rezende De Castro R."/>
            <person name="Schneider M.P."/>
            <person name="Vasconcelos V."/>
            <person name="Leao P.N."/>
        </authorList>
    </citation>
    <scope>NUCLEOTIDE SEQUENCE</scope>
    <source>
        <strain evidence="2">LEGE 11479</strain>
    </source>
</reference>
<dbReference type="RefSeq" id="WP_193994038.1">
    <property type="nucleotide sequence ID" value="NZ_JADEXP010000140.1"/>
</dbReference>
<keyword evidence="3" id="KW-1185">Reference proteome</keyword>
<dbReference type="SUPFAM" id="SSF56436">
    <property type="entry name" value="C-type lectin-like"/>
    <property type="match status" value="1"/>
</dbReference>
<evidence type="ECO:0000259" key="1">
    <source>
        <dbReference type="Pfam" id="PF03781"/>
    </source>
</evidence>
<evidence type="ECO:0000313" key="2">
    <source>
        <dbReference type="EMBL" id="MBE9068089.1"/>
    </source>
</evidence>
<dbReference type="InterPro" id="IPR051043">
    <property type="entry name" value="Sulfatase_Mod_Factor_Kinase"/>
</dbReference>
<comment type="caution">
    <text evidence="2">The sequence shown here is derived from an EMBL/GenBank/DDBJ whole genome shotgun (WGS) entry which is preliminary data.</text>
</comment>
<dbReference type="Pfam" id="PF03781">
    <property type="entry name" value="FGE-sulfatase"/>
    <property type="match status" value="1"/>
</dbReference>
<accession>A0A928ZV88</accession>
<dbReference type="Proteomes" id="UP000615026">
    <property type="component" value="Unassembled WGS sequence"/>
</dbReference>
<gene>
    <name evidence="2" type="ORF">IQ260_15665</name>
</gene>
<evidence type="ECO:0000313" key="3">
    <source>
        <dbReference type="Proteomes" id="UP000615026"/>
    </source>
</evidence>
<dbReference type="PANTHER" id="PTHR23150:SF19">
    <property type="entry name" value="FORMYLGLYCINE-GENERATING ENZYME"/>
    <property type="match status" value="1"/>
</dbReference>
<dbReference type="PROSITE" id="PS51257">
    <property type="entry name" value="PROKAR_LIPOPROTEIN"/>
    <property type="match status" value="1"/>
</dbReference>
<proteinExistence type="predicted"/>